<feature type="domain" description="C2H2-type" evidence="11">
    <location>
        <begin position="24"/>
        <end position="51"/>
    </location>
</feature>
<dbReference type="GO" id="GO:0008270">
    <property type="term" value="F:zinc ion binding"/>
    <property type="evidence" value="ECO:0007669"/>
    <property type="project" value="UniProtKB-KW"/>
</dbReference>
<keyword evidence="7" id="KW-0804">Transcription</keyword>
<proteinExistence type="predicted"/>
<organism evidence="12 13">
    <name type="scientific">Talaromyces proteolyticus</name>
    <dbReference type="NCBI Taxonomy" id="1131652"/>
    <lineage>
        <taxon>Eukaryota</taxon>
        <taxon>Fungi</taxon>
        <taxon>Dikarya</taxon>
        <taxon>Ascomycota</taxon>
        <taxon>Pezizomycotina</taxon>
        <taxon>Eurotiomycetes</taxon>
        <taxon>Eurotiomycetidae</taxon>
        <taxon>Eurotiales</taxon>
        <taxon>Trichocomaceae</taxon>
        <taxon>Talaromyces</taxon>
        <taxon>Talaromyces sect. Bacilispori</taxon>
    </lineage>
</organism>
<dbReference type="PROSITE" id="PS50157">
    <property type="entry name" value="ZINC_FINGER_C2H2_2"/>
    <property type="match status" value="2"/>
</dbReference>
<dbReference type="AlphaFoldDB" id="A0AAD4Q1R4"/>
<dbReference type="RefSeq" id="XP_046075875.1">
    <property type="nucleotide sequence ID" value="XM_046213795.1"/>
</dbReference>
<feature type="region of interest" description="Disordered" evidence="10">
    <location>
        <begin position="80"/>
        <end position="107"/>
    </location>
</feature>
<dbReference type="GO" id="GO:0006351">
    <property type="term" value="P:DNA-templated transcription"/>
    <property type="evidence" value="ECO:0007669"/>
    <property type="project" value="InterPro"/>
</dbReference>
<evidence type="ECO:0000256" key="1">
    <source>
        <dbReference type="ARBA" id="ARBA00004123"/>
    </source>
</evidence>
<dbReference type="GO" id="GO:0005634">
    <property type="term" value="C:nucleus"/>
    <property type="evidence" value="ECO:0007669"/>
    <property type="project" value="UniProtKB-SubCell"/>
</dbReference>
<keyword evidence="5" id="KW-0862">Zinc</keyword>
<evidence type="ECO:0000259" key="11">
    <source>
        <dbReference type="PROSITE" id="PS50157"/>
    </source>
</evidence>
<evidence type="ECO:0000256" key="2">
    <source>
        <dbReference type="ARBA" id="ARBA00022723"/>
    </source>
</evidence>
<dbReference type="SMART" id="SM00355">
    <property type="entry name" value="ZnF_C2H2"/>
    <property type="match status" value="2"/>
</dbReference>
<dbReference type="SUPFAM" id="SSF57667">
    <property type="entry name" value="beta-beta-alpha zinc fingers"/>
    <property type="match status" value="1"/>
</dbReference>
<dbReference type="GO" id="GO:0000978">
    <property type="term" value="F:RNA polymerase II cis-regulatory region sequence-specific DNA binding"/>
    <property type="evidence" value="ECO:0007669"/>
    <property type="project" value="InterPro"/>
</dbReference>
<protein>
    <recommendedName>
        <fullName evidence="11">C2H2-type domain-containing protein</fullName>
    </recommendedName>
</protein>
<keyword evidence="13" id="KW-1185">Reference proteome</keyword>
<feature type="domain" description="C2H2-type" evidence="11">
    <location>
        <begin position="52"/>
        <end position="80"/>
    </location>
</feature>
<dbReference type="InterPro" id="IPR051059">
    <property type="entry name" value="VerF-like"/>
</dbReference>
<dbReference type="InterPro" id="IPR036236">
    <property type="entry name" value="Znf_C2H2_sf"/>
</dbReference>
<dbReference type="PANTHER" id="PTHR40626">
    <property type="entry name" value="MIP31509P"/>
    <property type="match status" value="1"/>
</dbReference>
<keyword evidence="2" id="KW-0479">Metal-binding</keyword>
<evidence type="ECO:0000256" key="6">
    <source>
        <dbReference type="ARBA" id="ARBA00023015"/>
    </source>
</evidence>
<dbReference type="EMBL" id="JAJTJA010000003">
    <property type="protein sequence ID" value="KAH8702499.1"/>
    <property type="molecule type" value="Genomic_DNA"/>
</dbReference>
<name>A0AAD4Q1R4_9EURO</name>
<dbReference type="GO" id="GO:0000785">
    <property type="term" value="C:chromatin"/>
    <property type="evidence" value="ECO:0007669"/>
    <property type="project" value="TreeGrafter"/>
</dbReference>
<dbReference type="PROSITE" id="PS00028">
    <property type="entry name" value="ZINC_FINGER_C2H2_1"/>
    <property type="match status" value="2"/>
</dbReference>
<evidence type="ECO:0000313" key="12">
    <source>
        <dbReference type="EMBL" id="KAH8702499.1"/>
    </source>
</evidence>
<evidence type="ECO:0000313" key="13">
    <source>
        <dbReference type="Proteomes" id="UP001201262"/>
    </source>
</evidence>
<keyword evidence="4 9" id="KW-0863">Zinc-finger</keyword>
<comment type="caution">
    <text evidence="12">The sequence shown here is derived from an EMBL/GenBank/DDBJ whole genome shotgun (WGS) entry which is preliminary data.</text>
</comment>
<dbReference type="FunFam" id="3.30.160.60:FF:002123">
    <property type="entry name" value="C2H2 transcription factor, putative"/>
    <property type="match status" value="1"/>
</dbReference>
<feature type="region of interest" description="Disordered" evidence="10">
    <location>
        <begin position="276"/>
        <end position="322"/>
    </location>
</feature>
<comment type="subcellular location">
    <subcellularLocation>
        <location evidence="1">Nucleus</location>
    </subcellularLocation>
</comment>
<evidence type="ECO:0000256" key="9">
    <source>
        <dbReference type="PROSITE-ProRule" id="PRU00042"/>
    </source>
</evidence>
<keyword evidence="6" id="KW-0805">Transcription regulation</keyword>
<dbReference type="Gene3D" id="3.30.160.60">
    <property type="entry name" value="Classic Zinc Finger"/>
    <property type="match status" value="2"/>
</dbReference>
<dbReference type="Pfam" id="PF00096">
    <property type="entry name" value="zf-C2H2"/>
    <property type="match status" value="2"/>
</dbReference>
<dbReference type="GeneID" id="70244082"/>
<feature type="compositionally biased region" description="Basic and acidic residues" evidence="10">
    <location>
        <begin position="80"/>
        <end position="95"/>
    </location>
</feature>
<gene>
    <name evidence="12" type="ORF">BGW36DRAFT_356617</name>
</gene>
<dbReference type="Pfam" id="PF04082">
    <property type="entry name" value="Fungal_trans"/>
    <property type="match status" value="1"/>
</dbReference>
<evidence type="ECO:0000256" key="5">
    <source>
        <dbReference type="ARBA" id="ARBA00022833"/>
    </source>
</evidence>
<evidence type="ECO:0000256" key="3">
    <source>
        <dbReference type="ARBA" id="ARBA00022737"/>
    </source>
</evidence>
<sequence length="880" mass="98980">MEPIDQESPGKVRKKASAPHRKSLSCEYCHRSFARLEHLQRHLRTHTKEKPFSCDICSKSFARSDLLVRHERLVHPTEAAAHRGERRVANNDAHDLSSSPASLIQPAPHHDSRIVDMHDSVPPQQVPGMQVHRAAPRAAPIVESSQFNPSWGYDLNLLSHAASHVALENQQELALDAVRKPPPQAGPPMQPVAQEKGIADTYGVEPSILDLTALGDPVQDFTVFLESVGLSSDWDSGVFSSVETEPLLPNALPFDSKPAIREFGHLRLNNDILSEQRGSADEPPSFSNFGSRLPSLQPEPQESEERTSLLDDPTNPRPAWDISNSDRQLFVNRLDEFAHVLPRGFIPPSRHALSRFIAGYINGLNEHLPFIHVPTLSIVKSPPELTLALAAAGSHYRFENSRGIELFHAAKAVLFERLRRRDSKQTPVPTWDIYVPSPLSQRSSTITSNPASSPFQTQKYSLSLDHMSFVMDESDAHMEIIRTFLLLTVFASWERQPELLREILALQSTLARLVREHGLTDPNLVSENLNWEDWVRLEGNRRTKLIVYCFFNLHSIMYNIPPLILNSELRLKMPCPHDVWKANNASQWRRVYRPRLDSTITFQDAFAKLFLKPSPSNSYPISPLGNYILIHAIIQQIFFARQLCLSAPLMQSHSLRPEDSAVMDNALNAWKAGWKQTPESSIDPQNPAGPIAFTSTALLGLAYIRLNVDLGPCRHLVTQDPLQIARALQESPPIVRSPKLIMALLHSAHALSIPVRLGIDFVARTHSFFWSIQHSLCSLECAFLLSRWLLSIPLTQNQQKLSEHERKLLLWIKSMMDETDMAVAPSDGPDLDFIHDPLKVKQLSVAVVRVWARTFKGNTSWAIVDLVGYSLEAYADLLES</sequence>
<evidence type="ECO:0000256" key="7">
    <source>
        <dbReference type="ARBA" id="ARBA00023163"/>
    </source>
</evidence>
<dbReference type="InterPro" id="IPR007219">
    <property type="entry name" value="XnlR_reg_dom"/>
</dbReference>
<accession>A0AAD4Q1R4</accession>
<dbReference type="FunFam" id="3.30.160.60:FF:001289">
    <property type="entry name" value="Zinc finger protein 574"/>
    <property type="match status" value="1"/>
</dbReference>
<dbReference type="GO" id="GO:0000981">
    <property type="term" value="F:DNA-binding transcription factor activity, RNA polymerase II-specific"/>
    <property type="evidence" value="ECO:0007669"/>
    <property type="project" value="InterPro"/>
</dbReference>
<reference evidence="12" key="1">
    <citation type="submission" date="2021-12" db="EMBL/GenBank/DDBJ databases">
        <title>Convergent genome expansion in fungi linked to evolution of root-endophyte symbiosis.</title>
        <authorList>
            <consortium name="DOE Joint Genome Institute"/>
            <person name="Ke Y.-H."/>
            <person name="Bonito G."/>
            <person name="Liao H.-L."/>
            <person name="Looney B."/>
            <person name="Rojas-Flechas A."/>
            <person name="Nash J."/>
            <person name="Hameed K."/>
            <person name="Schadt C."/>
            <person name="Martin F."/>
            <person name="Crous P.W."/>
            <person name="Miettinen O."/>
            <person name="Magnuson J.K."/>
            <person name="Labbe J."/>
            <person name="Jacobson D."/>
            <person name="Doktycz M.J."/>
            <person name="Veneault-Fourrey C."/>
            <person name="Kuo A."/>
            <person name="Mondo S."/>
            <person name="Calhoun S."/>
            <person name="Riley R."/>
            <person name="Ohm R."/>
            <person name="LaButti K."/>
            <person name="Andreopoulos B."/>
            <person name="Pangilinan J."/>
            <person name="Nolan M."/>
            <person name="Tritt A."/>
            <person name="Clum A."/>
            <person name="Lipzen A."/>
            <person name="Daum C."/>
            <person name="Barry K."/>
            <person name="Grigoriev I.V."/>
            <person name="Vilgalys R."/>
        </authorList>
    </citation>
    <scope>NUCLEOTIDE SEQUENCE</scope>
    <source>
        <strain evidence="12">PMI_201</strain>
    </source>
</reference>
<dbReference type="InterPro" id="IPR013087">
    <property type="entry name" value="Znf_C2H2_type"/>
</dbReference>
<dbReference type="CDD" id="cd12148">
    <property type="entry name" value="fungal_TF_MHR"/>
    <property type="match status" value="1"/>
</dbReference>
<evidence type="ECO:0000256" key="10">
    <source>
        <dbReference type="SAM" id="MobiDB-lite"/>
    </source>
</evidence>
<evidence type="ECO:0000256" key="4">
    <source>
        <dbReference type="ARBA" id="ARBA00022771"/>
    </source>
</evidence>
<keyword evidence="8" id="KW-0539">Nucleus</keyword>
<evidence type="ECO:0000256" key="8">
    <source>
        <dbReference type="ARBA" id="ARBA00023242"/>
    </source>
</evidence>
<keyword evidence="3" id="KW-0677">Repeat</keyword>
<dbReference type="PANTHER" id="PTHR40626:SF22">
    <property type="entry name" value="C2H2-TYPE DOMAIN-CONTAINING PROTEIN"/>
    <property type="match status" value="1"/>
</dbReference>
<dbReference type="Proteomes" id="UP001201262">
    <property type="component" value="Unassembled WGS sequence"/>
</dbReference>